<reference evidence="1 2" key="1">
    <citation type="submission" date="2024-09" db="EMBL/GenBank/DDBJ databases">
        <authorList>
            <person name="Sun Q."/>
            <person name="Mori K."/>
        </authorList>
    </citation>
    <scope>NUCLEOTIDE SEQUENCE [LARGE SCALE GENOMIC DNA]</scope>
    <source>
        <strain evidence="1 2">NCAIM B.02301</strain>
    </source>
</reference>
<sequence>MITGLILVGDNPKEIRPFDLKWVLELAKARRVEYSIKGRKRI</sequence>
<dbReference type="EMBL" id="JBHLTR010000026">
    <property type="protein sequence ID" value="MFC0560444.1"/>
    <property type="molecule type" value="Genomic_DNA"/>
</dbReference>
<comment type="caution">
    <text evidence="1">The sequence shown here is derived from an EMBL/GenBank/DDBJ whole genome shotgun (WGS) entry which is preliminary data.</text>
</comment>
<accession>A0ABV6NI46</accession>
<proteinExistence type="predicted"/>
<protein>
    <submittedName>
        <fullName evidence="1">Uncharacterized protein</fullName>
    </submittedName>
</protein>
<evidence type="ECO:0000313" key="1">
    <source>
        <dbReference type="EMBL" id="MFC0560444.1"/>
    </source>
</evidence>
<gene>
    <name evidence="1" type="ORF">ACFFH4_15685</name>
</gene>
<name>A0ABV6NI46_9BACI</name>
<evidence type="ECO:0000313" key="2">
    <source>
        <dbReference type="Proteomes" id="UP001589833"/>
    </source>
</evidence>
<dbReference type="RefSeq" id="WP_273847075.1">
    <property type="nucleotide sequence ID" value="NZ_JAQQWT010000021.1"/>
</dbReference>
<organism evidence="1 2">
    <name type="scientific">Halalkalibacter alkalisediminis</name>
    <dbReference type="NCBI Taxonomy" id="935616"/>
    <lineage>
        <taxon>Bacteria</taxon>
        <taxon>Bacillati</taxon>
        <taxon>Bacillota</taxon>
        <taxon>Bacilli</taxon>
        <taxon>Bacillales</taxon>
        <taxon>Bacillaceae</taxon>
        <taxon>Halalkalibacter</taxon>
    </lineage>
</organism>
<dbReference type="Proteomes" id="UP001589833">
    <property type="component" value="Unassembled WGS sequence"/>
</dbReference>
<keyword evidence="2" id="KW-1185">Reference proteome</keyword>